<accession>A0A923TEE0</accession>
<dbReference type="Pfam" id="PF11138">
    <property type="entry name" value="DUF2911"/>
    <property type="match status" value="1"/>
</dbReference>
<proteinExistence type="predicted"/>
<reference evidence="2" key="1">
    <citation type="submission" date="2020-08" db="EMBL/GenBank/DDBJ databases">
        <title>Lewinella bacteria from marine environments.</title>
        <authorList>
            <person name="Zhong Y."/>
        </authorList>
    </citation>
    <scope>NUCLEOTIDE SEQUENCE</scope>
    <source>
        <strain evidence="2">KCTC 42187</strain>
    </source>
</reference>
<name>A0A923TEE0_9BACT</name>
<evidence type="ECO:0000313" key="2">
    <source>
        <dbReference type="EMBL" id="MBC6995817.1"/>
    </source>
</evidence>
<dbReference type="InterPro" id="IPR021314">
    <property type="entry name" value="DUF2911"/>
</dbReference>
<dbReference type="Gene3D" id="1.25.40.10">
    <property type="entry name" value="Tetratricopeptide repeat domain"/>
    <property type="match status" value="1"/>
</dbReference>
<dbReference type="InterPro" id="IPR011990">
    <property type="entry name" value="TPR-like_helical_dom_sf"/>
</dbReference>
<feature type="signal peptide" evidence="1">
    <location>
        <begin position="1"/>
        <end position="23"/>
    </location>
</feature>
<organism evidence="2 3">
    <name type="scientific">Neolewinella lacunae</name>
    <dbReference type="NCBI Taxonomy" id="1517758"/>
    <lineage>
        <taxon>Bacteria</taxon>
        <taxon>Pseudomonadati</taxon>
        <taxon>Bacteroidota</taxon>
        <taxon>Saprospiria</taxon>
        <taxon>Saprospirales</taxon>
        <taxon>Lewinellaceae</taxon>
        <taxon>Neolewinella</taxon>
    </lineage>
</organism>
<dbReference type="EMBL" id="JACSIT010000141">
    <property type="protein sequence ID" value="MBC6995817.1"/>
    <property type="molecule type" value="Genomic_DNA"/>
</dbReference>
<keyword evidence="1" id="KW-0732">Signal</keyword>
<evidence type="ECO:0000256" key="1">
    <source>
        <dbReference type="SAM" id="SignalP"/>
    </source>
</evidence>
<dbReference type="RefSeq" id="WP_187467838.1">
    <property type="nucleotide sequence ID" value="NZ_JACSIT010000141.1"/>
</dbReference>
<dbReference type="Proteomes" id="UP000650081">
    <property type="component" value="Unassembled WGS sequence"/>
</dbReference>
<gene>
    <name evidence="2" type="ORF">H9S92_16745</name>
</gene>
<evidence type="ECO:0000313" key="3">
    <source>
        <dbReference type="Proteomes" id="UP000650081"/>
    </source>
</evidence>
<feature type="chain" id="PRO_5037456415" evidence="1">
    <location>
        <begin position="24"/>
        <end position="283"/>
    </location>
</feature>
<dbReference type="AlphaFoldDB" id="A0A923TEE0"/>
<comment type="caution">
    <text evidence="2">The sequence shown here is derived from an EMBL/GenBank/DDBJ whole genome shotgun (WGS) entry which is preliminary data.</text>
</comment>
<protein>
    <submittedName>
        <fullName evidence="2">DUF2911 domain-containing protein</fullName>
    </submittedName>
</protein>
<sequence length="283" mass="30735">MRKQFLTLATLAVALFCTLGLSAQIRTPSASPTTKLETTVGLTDVHVEYSRPGTKGRKVFAADGLVPFGEIWRTGANQATKLTFTGPVTVGGTELKAGSYAVLTRPAADNWTVMIYPFETGSWNSYVEKEPAAKATVKTKATGHTVETFTIDVQNHGMGTADLVMMWENTMVAVPLATKVKEAVMANIDAVMAGPSMNDYFQAASFLADNGDNKLALDYVKKANAMAGKEPRYWMVRREATILADLDMKAEAKAAFEKSLELAKAAGNMDYVRMNEKSLKELK</sequence>
<keyword evidence="3" id="KW-1185">Reference proteome</keyword>